<proteinExistence type="inferred from homology"/>
<dbReference type="SUPFAM" id="SSF53681">
    <property type="entry name" value="Aspartate/glutamate racemase"/>
    <property type="match status" value="2"/>
</dbReference>
<evidence type="ECO:0000313" key="4">
    <source>
        <dbReference type="Proteomes" id="UP000555552"/>
    </source>
</evidence>
<keyword evidence="4" id="KW-1185">Reference proteome</keyword>
<dbReference type="EMBL" id="JABEMA010000054">
    <property type="protein sequence ID" value="NNH22606.1"/>
    <property type="molecule type" value="Genomic_DNA"/>
</dbReference>
<sequence length="244" mass="25562">MTTIGVLGGMSWESSALYYRLANELVRERRGGLASADLVLRSLDFSAVREMQLEDRWDDAEALLRREGLALQGAGAGLVLLATNYMHKAAGPLEEALDVPFLHLADVVASAAHREGARVVGLLGAGATMREGFYAERLARSGLEVVVPDAQGIERVDRAVFDELCRGVLSDATRADLRAVVAGLVERGAQAVALSCTELELLLTPEDSAVPLLPSARLHVEAALAATAAGGVAPPSGQPTAASV</sequence>
<dbReference type="NCBIfam" id="TIGR00035">
    <property type="entry name" value="asp_race"/>
    <property type="match status" value="1"/>
</dbReference>
<dbReference type="PANTHER" id="PTHR21198">
    <property type="entry name" value="GLUTAMATE RACEMASE"/>
    <property type="match status" value="1"/>
</dbReference>
<organism evidence="3 4">
    <name type="scientific">Pseudokineococcus marinus</name>
    <dbReference type="NCBI Taxonomy" id="351215"/>
    <lineage>
        <taxon>Bacteria</taxon>
        <taxon>Bacillati</taxon>
        <taxon>Actinomycetota</taxon>
        <taxon>Actinomycetes</taxon>
        <taxon>Kineosporiales</taxon>
        <taxon>Kineosporiaceae</taxon>
        <taxon>Pseudokineococcus</taxon>
    </lineage>
</organism>
<protein>
    <submittedName>
        <fullName evidence="3">Amino acid racemase</fullName>
        <ecNumber evidence="3">5.1.1.-</ecNumber>
    </submittedName>
</protein>
<dbReference type="PANTHER" id="PTHR21198:SF7">
    <property type="entry name" value="ASPARTATE-GLUTAMATE RACEMASE FAMILY"/>
    <property type="match status" value="1"/>
</dbReference>
<comment type="caution">
    <text evidence="3">The sequence shown here is derived from an EMBL/GenBank/DDBJ whole genome shotgun (WGS) entry which is preliminary data.</text>
</comment>
<dbReference type="InterPro" id="IPR004380">
    <property type="entry name" value="Asp_race"/>
</dbReference>
<gene>
    <name evidence="3" type="ORF">HLB09_05755</name>
</gene>
<dbReference type="Gene3D" id="3.40.50.1860">
    <property type="match status" value="2"/>
</dbReference>
<keyword evidence="2 3" id="KW-0413">Isomerase</keyword>
<dbReference type="Pfam" id="PF01177">
    <property type="entry name" value="Asp_Glu_race"/>
    <property type="match status" value="1"/>
</dbReference>
<name>A0A849BSU7_9ACTN</name>
<reference evidence="3 4" key="1">
    <citation type="submission" date="2020-05" db="EMBL/GenBank/DDBJ databases">
        <title>MicrobeNet Type strains.</title>
        <authorList>
            <person name="Nicholson A.C."/>
        </authorList>
    </citation>
    <scope>NUCLEOTIDE SEQUENCE [LARGE SCALE GENOMIC DNA]</scope>
    <source>
        <strain evidence="3 4">JCM 14547</strain>
    </source>
</reference>
<dbReference type="GO" id="GO:0047661">
    <property type="term" value="F:amino-acid racemase activity"/>
    <property type="evidence" value="ECO:0007669"/>
    <property type="project" value="InterPro"/>
</dbReference>
<dbReference type="AlphaFoldDB" id="A0A849BSU7"/>
<dbReference type="InterPro" id="IPR015942">
    <property type="entry name" value="Asp/Glu/hydantoin_racemase"/>
</dbReference>
<dbReference type="InterPro" id="IPR001920">
    <property type="entry name" value="Asp/Glu_race"/>
</dbReference>
<dbReference type="Proteomes" id="UP000555552">
    <property type="component" value="Unassembled WGS sequence"/>
</dbReference>
<comment type="similarity">
    <text evidence="1">Belongs to the aspartate/glutamate racemases family.</text>
</comment>
<dbReference type="RefSeq" id="WP_171202448.1">
    <property type="nucleotide sequence ID" value="NZ_BAAANP010000013.1"/>
</dbReference>
<evidence type="ECO:0000256" key="2">
    <source>
        <dbReference type="ARBA" id="ARBA00023235"/>
    </source>
</evidence>
<evidence type="ECO:0000313" key="3">
    <source>
        <dbReference type="EMBL" id="NNH22606.1"/>
    </source>
</evidence>
<accession>A0A849BSU7</accession>
<dbReference type="EC" id="5.1.1.-" evidence="3"/>
<evidence type="ECO:0000256" key="1">
    <source>
        <dbReference type="ARBA" id="ARBA00007847"/>
    </source>
</evidence>